<dbReference type="PROSITE" id="PS50850">
    <property type="entry name" value="MFS"/>
    <property type="match status" value="1"/>
</dbReference>
<evidence type="ECO:0000313" key="8">
    <source>
        <dbReference type="EMBL" id="KAH3680315.1"/>
    </source>
</evidence>
<evidence type="ECO:0000259" key="7">
    <source>
        <dbReference type="PROSITE" id="PS50850"/>
    </source>
</evidence>
<dbReference type="GO" id="GO:0016020">
    <property type="term" value="C:membrane"/>
    <property type="evidence" value="ECO:0007669"/>
    <property type="project" value="UniProtKB-SubCell"/>
</dbReference>
<dbReference type="EMBL" id="JAEUBF010000131">
    <property type="protein sequence ID" value="KAH3680315.1"/>
    <property type="molecule type" value="Genomic_DNA"/>
</dbReference>
<dbReference type="PANTHER" id="PTHR43791:SF51">
    <property type="entry name" value="MAJOR FACILITATOR SUPERFAMILY (MFS) PROFILE DOMAIN-CONTAINING PROTEIN"/>
    <property type="match status" value="1"/>
</dbReference>
<evidence type="ECO:0000256" key="1">
    <source>
        <dbReference type="ARBA" id="ARBA00004141"/>
    </source>
</evidence>
<dbReference type="InterPro" id="IPR011701">
    <property type="entry name" value="MFS"/>
</dbReference>
<organism evidence="8 9">
    <name type="scientific">Wickerhamomyces mucosus</name>
    <dbReference type="NCBI Taxonomy" id="1378264"/>
    <lineage>
        <taxon>Eukaryota</taxon>
        <taxon>Fungi</taxon>
        <taxon>Dikarya</taxon>
        <taxon>Ascomycota</taxon>
        <taxon>Saccharomycotina</taxon>
        <taxon>Saccharomycetes</taxon>
        <taxon>Phaffomycetales</taxon>
        <taxon>Wickerhamomycetaceae</taxon>
        <taxon>Wickerhamomyces</taxon>
    </lineage>
</organism>
<evidence type="ECO:0000313" key="9">
    <source>
        <dbReference type="Proteomes" id="UP000769528"/>
    </source>
</evidence>
<dbReference type="SUPFAM" id="SSF103473">
    <property type="entry name" value="MFS general substrate transporter"/>
    <property type="match status" value="1"/>
</dbReference>
<feature type="transmembrane region" description="Helical" evidence="6">
    <location>
        <begin position="359"/>
        <end position="379"/>
    </location>
</feature>
<sequence length="432" mass="48844">MLGMTTNDWAWNATLYFIPFVIFEIPSTLLLKYSTPRLHQFRISLLWGIVTACHAAVKNKHQLWALRFLLGMFEAGLFPAMLAQLTYWYRPDEQSTRMALLSVLGSFADFLTAFISYGFSFTSGRGPLAGWQWIFIVEGSLTIILSFIIWKFLPNYPDDSKWLTDEERAFLLSRLPESSPKATDKSFSLSEVIRGLKRPESWLFSFLKLFQILGTYGLSYWLPSILKNWGITSASLSPLLTVPVSIVSIISGIGFSFLVDYTICLPSTIAILSLIATLISYIVLTVVTNKGVLYAFTILTSFASSADFSVLTSWLSISLKGTSEIEFIFGFSNGLAQVSRIIGPQIYRSKYAPRYTIPFGISLGFIGLSLICVVLIYFVTKEKTIKVYQEKKRKLLERKQNYDGKPIYNDNTEAVNENGEIFKLTSDDDEFK</sequence>
<keyword evidence="2" id="KW-0813">Transport</keyword>
<name>A0A9P8TIX2_9ASCO</name>
<dbReference type="PANTHER" id="PTHR43791">
    <property type="entry name" value="PERMEASE-RELATED"/>
    <property type="match status" value="1"/>
</dbReference>
<feature type="transmembrane region" description="Helical" evidence="6">
    <location>
        <begin position="13"/>
        <end position="33"/>
    </location>
</feature>
<feature type="domain" description="Major facilitator superfamily (MFS) profile" evidence="7">
    <location>
        <begin position="1"/>
        <end position="384"/>
    </location>
</feature>
<feature type="transmembrane region" description="Helical" evidence="6">
    <location>
        <begin position="242"/>
        <end position="261"/>
    </location>
</feature>
<feature type="transmembrane region" description="Helical" evidence="6">
    <location>
        <begin position="268"/>
        <end position="287"/>
    </location>
</feature>
<feature type="transmembrane region" description="Helical" evidence="6">
    <location>
        <begin position="131"/>
        <end position="153"/>
    </location>
</feature>
<evidence type="ECO:0000256" key="6">
    <source>
        <dbReference type="SAM" id="Phobius"/>
    </source>
</evidence>
<comment type="caution">
    <text evidence="8">The sequence shown here is derived from an EMBL/GenBank/DDBJ whole genome shotgun (WGS) entry which is preliminary data.</text>
</comment>
<keyword evidence="9" id="KW-1185">Reference proteome</keyword>
<dbReference type="Pfam" id="PF07690">
    <property type="entry name" value="MFS_1"/>
    <property type="match status" value="1"/>
</dbReference>
<dbReference type="AlphaFoldDB" id="A0A9P8TIX2"/>
<dbReference type="InterPro" id="IPR020846">
    <property type="entry name" value="MFS_dom"/>
</dbReference>
<dbReference type="OrthoDB" id="2962993at2759"/>
<proteinExistence type="predicted"/>
<comment type="subcellular location">
    <subcellularLocation>
        <location evidence="1">Membrane</location>
        <topology evidence="1">Multi-pass membrane protein</topology>
    </subcellularLocation>
</comment>
<dbReference type="Proteomes" id="UP000769528">
    <property type="component" value="Unassembled WGS sequence"/>
</dbReference>
<evidence type="ECO:0000256" key="5">
    <source>
        <dbReference type="ARBA" id="ARBA00023136"/>
    </source>
</evidence>
<dbReference type="InterPro" id="IPR036259">
    <property type="entry name" value="MFS_trans_sf"/>
</dbReference>
<evidence type="ECO:0000256" key="4">
    <source>
        <dbReference type="ARBA" id="ARBA00022989"/>
    </source>
</evidence>
<feature type="transmembrane region" description="Helical" evidence="6">
    <location>
        <begin position="63"/>
        <end position="87"/>
    </location>
</feature>
<keyword evidence="4 6" id="KW-1133">Transmembrane helix</keyword>
<dbReference type="GO" id="GO:0022857">
    <property type="term" value="F:transmembrane transporter activity"/>
    <property type="evidence" value="ECO:0007669"/>
    <property type="project" value="InterPro"/>
</dbReference>
<keyword evidence="3 6" id="KW-0812">Transmembrane</keyword>
<evidence type="ECO:0000256" key="3">
    <source>
        <dbReference type="ARBA" id="ARBA00022692"/>
    </source>
</evidence>
<evidence type="ECO:0000256" key="2">
    <source>
        <dbReference type="ARBA" id="ARBA00022448"/>
    </source>
</evidence>
<protein>
    <recommendedName>
        <fullName evidence="7">Major facilitator superfamily (MFS) profile domain-containing protein</fullName>
    </recommendedName>
</protein>
<accession>A0A9P8TIX2</accession>
<gene>
    <name evidence="8" type="ORF">WICMUC_000382</name>
</gene>
<reference evidence="8" key="1">
    <citation type="journal article" date="2021" name="Open Biol.">
        <title>Shared evolutionary footprints suggest mitochondrial oxidative damage underlies multiple complex I losses in fungi.</title>
        <authorList>
            <person name="Schikora-Tamarit M.A."/>
            <person name="Marcet-Houben M."/>
            <person name="Nosek J."/>
            <person name="Gabaldon T."/>
        </authorList>
    </citation>
    <scope>NUCLEOTIDE SEQUENCE</scope>
    <source>
        <strain evidence="8">CBS6341</strain>
    </source>
</reference>
<dbReference type="Gene3D" id="1.20.1250.20">
    <property type="entry name" value="MFS general substrate transporter like domains"/>
    <property type="match status" value="2"/>
</dbReference>
<feature type="transmembrane region" description="Helical" evidence="6">
    <location>
        <begin position="202"/>
        <end position="222"/>
    </location>
</feature>
<reference evidence="8" key="2">
    <citation type="submission" date="2021-01" db="EMBL/GenBank/DDBJ databases">
        <authorList>
            <person name="Schikora-Tamarit M.A."/>
        </authorList>
    </citation>
    <scope>NUCLEOTIDE SEQUENCE</scope>
    <source>
        <strain evidence="8">CBS6341</strain>
    </source>
</reference>
<keyword evidence="5 6" id="KW-0472">Membrane</keyword>
<feature type="transmembrane region" description="Helical" evidence="6">
    <location>
        <begin position="99"/>
        <end position="119"/>
    </location>
</feature>